<dbReference type="HAMAP" id="MF_01973">
    <property type="entry name" value="lon_bact"/>
    <property type="match status" value="1"/>
</dbReference>
<dbReference type="InterPro" id="IPR014721">
    <property type="entry name" value="Ribsml_uS5_D2-typ_fold_subgr"/>
</dbReference>
<evidence type="ECO:0000256" key="15">
    <source>
        <dbReference type="RuleBase" id="RU000591"/>
    </source>
</evidence>
<dbReference type="InterPro" id="IPR004815">
    <property type="entry name" value="Lon_bac/euk-typ"/>
</dbReference>
<dbReference type="GO" id="GO:0034605">
    <property type="term" value="P:cellular response to heat"/>
    <property type="evidence" value="ECO:0007669"/>
    <property type="project" value="UniProtKB-UniRule"/>
</dbReference>
<dbReference type="PROSITE" id="PS51787">
    <property type="entry name" value="LON_N"/>
    <property type="match status" value="1"/>
</dbReference>
<dbReference type="RefSeq" id="WP_183731786.1">
    <property type="nucleotide sequence ID" value="NZ_JACHID010000007.1"/>
</dbReference>
<dbReference type="InterPro" id="IPR008269">
    <property type="entry name" value="Lon_proteolytic"/>
</dbReference>
<dbReference type="Gene3D" id="3.40.50.300">
    <property type="entry name" value="P-loop containing nucleotide triphosphate hydrolases"/>
    <property type="match status" value="1"/>
</dbReference>
<comment type="induction">
    <text evidence="10">By heat shock.</text>
</comment>
<keyword evidence="2 10" id="KW-0963">Cytoplasm</keyword>
<dbReference type="Gene3D" id="1.10.8.60">
    <property type="match status" value="1"/>
</dbReference>
<dbReference type="InterPro" id="IPR046336">
    <property type="entry name" value="Lon_prtase_N_sf"/>
</dbReference>
<evidence type="ECO:0000256" key="6">
    <source>
        <dbReference type="ARBA" id="ARBA00022825"/>
    </source>
</evidence>
<comment type="subunit">
    <text evidence="10 11">Homohexamer. Organized in a ring with a central cavity.</text>
</comment>
<evidence type="ECO:0000256" key="1">
    <source>
        <dbReference type="ARBA" id="ARBA00004496"/>
    </source>
</evidence>
<comment type="function">
    <text evidence="10">ATP-dependent serine protease that mediates the selective degradation of mutant and abnormal proteins as well as certain short-lived regulatory proteins. Required for cellular homeostasis and for survival from DNA damage and developmental changes induced by stress. Degrades polypeptides processively to yield small peptide fragments that are 5 to 10 amino acids long. Binds to DNA in a double-stranded, site-specific manner.</text>
</comment>
<dbReference type="GO" id="GO:0004176">
    <property type="term" value="F:ATP-dependent peptidase activity"/>
    <property type="evidence" value="ECO:0007669"/>
    <property type="project" value="UniProtKB-UniRule"/>
</dbReference>
<dbReference type="CDD" id="cd19500">
    <property type="entry name" value="RecA-like_Lon"/>
    <property type="match status" value="1"/>
</dbReference>
<dbReference type="Gene3D" id="2.30.130.40">
    <property type="entry name" value="LON domain-like"/>
    <property type="match status" value="1"/>
</dbReference>
<feature type="domain" description="Lon proteolytic" evidence="17">
    <location>
        <begin position="628"/>
        <end position="809"/>
    </location>
</feature>
<evidence type="ECO:0000256" key="5">
    <source>
        <dbReference type="ARBA" id="ARBA00022801"/>
    </source>
</evidence>
<feature type="active site" evidence="10 12">
    <location>
        <position position="758"/>
    </location>
</feature>
<name>A0A7W7Y4P2_9BACT</name>
<dbReference type="Gene3D" id="1.20.58.1480">
    <property type="match status" value="1"/>
</dbReference>
<evidence type="ECO:0000256" key="3">
    <source>
        <dbReference type="ARBA" id="ARBA00022670"/>
    </source>
</evidence>
<dbReference type="InterPro" id="IPR020568">
    <property type="entry name" value="Ribosomal_Su5_D2-typ_SF"/>
</dbReference>
<keyword evidence="8 10" id="KW-0346">Stress response</keyword>
<dbReference type="Pfam" id="PF05362">
    <property type="entry name" value="Lon_C"/>
    <property type="match status" value="1"/>
</dbReference>
<dbReference type="SMART" id="SM00382">
    <property type="entry name" value="AAA"/>
    <property type="match status" value="1"/>
</dbReference>
<keyword evidence="5 10" id="KW-0378">Hydrolase</keyword>
<dbReference type="SMART" id="SM00464">
    <property type="entry name" value="LON"/>
    <property type="match status" value="1"/>
</dbReference>
<dbReference type="GO" id="GO:0006515">
    <property type="term" value="P:protein quality control for misfolded or incompletely synthesized proteins"/>
    <property type="evidence" value="ECO:0007669"/>
    <property type="project" value="UniProtKB-UniRule"/>
</dbReference>
<dbReference type="NCBIfam" id="TIGR00763">
    <property type="entry name" value="lon"/>
    <property type="match status" value="1"/>
</dbReference>
<keyword evidence="4 10" id="KW-0547">Nucleotide-binding</keyword>
<evidence type="ECO:0000256" key="16">
    <source>
        <dbReference type="SAM" id="MobiDB-lite"/>
    </source>
</evidence>
<dbReference type="Gene3D" id="3.30.230.10">
    <property type="match status" value="1"/>
</dbReference>
<accession>A0A7W7Y4P2</accession>
<dbReference type="GO" id="GO:0005737">
    <property type="term" value="C:cytoplasm"/>
    <property type="evidence" value="ECO:0007669"/>
    <property type="project" value="UniProtKB-SubCell"/>
</dbReference>
<keyword evidence="3 10" id="KW-0645">Protease</keyword>
<evidence type="ECO:0000259" key="17">
    <source>
        <dbReference type="PROSITE" id="PS51786"/>
    </source>
</evidence>
<dbReference type="SUPFAM" id="SSF54211">
    <property type="entry name" value="Ribosomal protein S5 domain 2-like"/>
    <property type="match status" value="1"/>
</dbReference>
<evidence type="ECO:0000256" key="9">
    <source>
        <dbReference type="ARBA" id="ARBA00050665"/>
    </source>
</evidence>
<feature type="compositionally biased region" description="Basic and acidic residues" evidence="16">
    <location>
        <begin position="1"/>
        <end position="14"/>
    </location>
</feature>
<sequence length="826" mass="92579">MQDDNHQQPDHEEAQNPSNGSPEGKVDEVEVTEEALLANIPASMPLLPIRDIVVYPFMLLPLFIGRDLSVNAVNKALEGNRYIFLSTQKDPNLEQPQPKDLYATGTIASIIRMLRLPDGRVKVLVQGLRKGTVERFAGNGDGYYEVEVSPFEDLEVNTSGVRTEALVRNVKEQLGQMVQYGRMILPDVMALIDTLTDPGKLADIVAANMSLKVKDAQQVLSEPHPVKRLRRVYEFLSKEIKLLDMQMKIQSEAKGEMDKLQREYYLREQLKAIQKELGEVEDVGEEIRELEEKINKAKMPKDINKEALKQLGRYRRMHQDASEANIIRTYLEWLIDIPWKKKTRDNLDLGKALKILNEDHYGLQDIKDRIIEYLGVKKLKPDMKGPIICFVGPPGTGKTSLGKSIARALERKFVRISLGGVRDEAEIRGHRRTYVGAMPGKIIQSMKTAGTVNPLFMLDEIDKLGYDYKGDPSSAMLEVLDPEQNYSFQDHYIGMPYDLSKVMFICTANNVHSIPSALRDRMEIIELSSYTEEEKLQIARKYLIPRQMENNGIDGSYIDVSEEALKQVIRQYTREAGLRNLERELGKLCRKVAKNVAEGKAKLYRITISNLHRYLGTPKHLPDEEHSEDSIGVANGLAWTQVGGETMLIEVASMVGKGNLMLTGQLGEVMKESAHAALTYAKHLALDLKLKSDIFSKRDYHVHVPAGAIPKDGPSAGITIATAIISEITRTPVHHDVAMTGEITIRGNVLPIGGLKEKALAAARGSVKTIVIPKGNEKDLNDVPKKIRDSLEIHTVKHIREVLEIALTKSLATMEKNGETEPTTKK</sequence>
<evidence type="ECO:0000256" key="10">
    <source>
        <dbReference type="HAMAP-Rule" id="MF_01973"/>
    </source>
</evidence>
<proteinExistence type="evidence at transcript level"/>
<dbReference type="Pfam" id="PF22667">
    <property type="entry name" value="Lon_lid"/>
    <property type="match status" value="1"/>
</dbReference>
<gene>
    <name evidence="10" type="primary">lon</name>
    <name evidence="19" type="ORF">HNR37_001347</name>
</gene>
<dbReference type="EC" id="3.4.21.53" evidence="10 11"/>
<dbReference type="InterPro" id="IPR003593">
    <property type="entry name" value="AAA+_ATPase"/>
</dbReference>
<dbReference type="InterPro" id="IPR008268">
    <property type="entry name" value="Peptidase_S16_AS"/>
</dbReference>
<dbReference type="InterPro" id="IPR054594">
    <property type="entry name" value="Lon_lid"/>
</dbReference>
<dbReference type="Proteomes" id="UP000528322">
    <property type="component" value="Unassembled WGS sequence"/>
</dbReference>
<dbReference type="EMBL" id="JACHID010000007">
    <property type="protein sequence ID" value="MBB5022030.1"/>
    <property type="molecule type" value="Genomic_DNA"/>
</dbReference>
<comment type="similarity">
    <text evidence="10 11 14 15">Belongs to the peptidase S16 family.</text>
</comment>
<evidence type="ECO:0000256" key="2">
    <source>
        <dbReference type="ARBA" id="ARBA00022490"/>
    </source>
</evidence>
<feature type="region of interest" description="Disordered" evidence="16">
    <location>
        <begin position="1"/>
        <end position="27"/>
    </location>
</feature>
<dbReference type="AlphaFoldDB" id="A0A7W7Y4P2"/>
<dbReference type="PRINTS" id="PR00830">
    <property type="entry name" value="ENDOLAPTASE"/>
</dbReference>
<feature type="active site" evidence="10 12">
    <location>
        <position position="715"/>
    </location>
</feature>
<feature type="domain" description="Lon N-terminal" evidence="18">
    <location>
        <begin position="44"/>
        <end position="240"/>
    </location>
</feature>
<dbReference type="GO" id="GO:0004252">
    <property type="term" value="F:serine-type endopeptidase activity"/>
    <property type="evidence" value="ECO:0007669"/>
    <property type="project" value="UniProtKB-UniRule"/>
</dbReference>
<organism evidence="19 20">
    <name type="scientific">Desulfurispira natronophila</name>
    <dbReference type="NCBI Taxonomy" id="682562"/>
    <lineage>
        <taxon>Bacteria</taxon>
        <taxon>Pseudomonadati</taxon>
        <taxon>Chrysiogenota</taxon>
        <taxon>Chrysiogenia</taxon>
        <taxon>Chrysiogenales</taxon>
        <taxon>Chrysiogenaceae</taxon>
        <taxon>Desulfurispira</taxon>
    </lineage>
</organism>
<dbReference type="InterPro" id="IPR003111">
    <property type="entry name" value="Lon_prtase_N"/>
</dbReference>
<dbReference type="GO" id="GO:0043565">
    <property type="term" value="F:sequence-specific DNA binding"/>
    <property type="evidence" value="ECO:0007669"/>
    <property type="project" value="UniProtKB-UniRule"/>
</dbReference>
<dbReference type="InterPro" id="IPR027543">
    <property type="entry name" value="Lon_bac"/>
</dbReference>
<dbReference type="PROSITE" id="PS01046">
    <property type="entry name" value="LON_SER"/>
    <property type="match status" value="1"/>
</dbReference>
<evidence type="ECO:0000256" key="7">
    <source>
        <dbReference type="ARBA" id="ARBA00022840"/>
    </source>
</evidence>
<dbReference type="FunFam" id="3.40.50.300:FF:000021">
    <property type="entry name" value="Lon protease homolog"/>
    <property type="match status" value="1"/>
</dbReference>
<dbReference type="Gene3D" id="1.20.5.5270">
    <property type="match status" value="1"/>
</dbReference>
<evidence type="ECO:0000259" key="18">
    <source>
        <dbReference type="PROSITE" id="PS51787"/>
    </source>
</evidence>
<keyword evidence="7 10" id="KW-0067">ATP-binding</keyword>
<protein>
    <recommendedName>
        <fullName evidence="10 11">Lon protease</fullName>
        <ecNumber evidence="10 11">3.4.21.53</ecNumber>
    </recommendedName>
    <alternativeName>
        <fullName evidence="10">ATP-dependent protease La</fullName>
    </alternativeName>
</protein>
<comment type="caution">
    <text evidence="19">The sequence shown here is derived from an EMBL/GenBank/DDBJ whole genome shotgun (WGS) entry which is preliminary data.</text>
</comment>
<dbReference type="SUPFAM" id="SSF88697">
    <property type="entry name" value="PUA domain-like"/>
    <property type="match status" value="1"/>
</dbReference>
<dbReference type="InterPro" id="IPR003959">
    <property type="entry name" value="ATPase_AAA_core"/>
</dbReference>
<comment type="catalytic activity">
    <reaction evidence="9 10 11 14">
        <text>Hydrolysis of proteins in presence of ATP.</text>
        <dbReference type="EC" id="3.4.21.53"/>
    </reaction>
</comment>
<comment type="subcellular location">
    <subcellularLocation>
        <location evidence="1 10 11">Cytoplasm</location>
    </subcellularLocation>
</comment>
<dbReference type="InterPro" id="IPR015947">
    <property type="entry name" value="PUA-like_sf"/>
</dbReference>
<dbReference type="PANTHER" id="PTHR10046">
    <property type="entry name" value="ATP DEPENDENT LON PROTEASE FAMILY MEMBER"/>
    <property type="match status" value="1"/>
</dbReference>
<evidence type="ECO:0000256" key="11">
    <source>
        <dbReference type="PIRNR" id="PIRNR001174"/>
    </source>
</evidence>
<dbReference type="SUPFAM" id="SSF52540">
    <property type="entry name" value="P-loop containing nucleoside triphosphate hydrolases"/>
    <property type="match status" value="1"/>
</dbReference>
<dbReference type="PIRSF" id="PIRSF001174">
    <property type="entry name" value="Lon_proteas"/>
    <property type="match status" value="1"/>
</dbReference>
<evidence type="ECO:0000256" key="13">
    <source>
        <dbReference type="PIRSR" id="PIRSR001174-2"/>
    </source>
</evidence>
<evidence type="ECO:0000256" key="14">
    <source>
        <dbReference type="PROSITE-ProRule" id="PRU01122"/>
    </source>
</evidence>
<evidence type="ECO:0000256" key="4">
    <source>
        <dbReference type="ARBA" id="ARBA00022741"/>
    </source>
</evidence>
<keyword evidence="20" id="KW-1185">Reference proteome</keyword>
<dbReference type="GO" id="GO:0005524">
    <property type="term" value="F:ATP binding"/>
    <property type="evidence" value="ECO:0007669"/>
    <property type="project" value="UniProtKB-UniRule"/>
</dbReference>
<evidence type="ECO:0000256" key="12">
    <source>
        <dbReference type="PIRSR" id="PIRSR001174-1"/>
    </source>
</evidence>
<dbReference type="GO" id="GO:0016887">
    <property type="term" value="F:ATP hydrolysis activity"/>
    <property type="evidence" value="ECO:0007669"/>
    <property type="project" value="UniProtKB-UniRule"/>
</dbReference>
<reference evidence="19 20" key="1">
    <citation type="submission" date="2020-08" db="EMBL/GenBank/DDBJ databases">
        <title>Genomic Encyclopedia of Type Strains, Phase IV (KMG-IV): sequencing the most valuable type-strain genomes for metagenomic binning, comparative biology and taxonomic classification.</title>
        <authorList>
            <person name="Goeker M."/>
        </authorList>
    </citation>
    <scope>NUCLEOTIDE SEQUENCE [LARGE SCALE GENOMIC DNA]</scope>
    <source>
        <strain evidence="19 20">DSM 22071</strain>
    </source>
</reference>
<evidence type="ECO:0000256" key="8">
    <source>
        <dbReference type="ARBA" id="ARBA00023016"/>
    </source>
</evidence>
<evidence type="ECO:0000313" key="19">
    <source>
        <dbReference type="EMBL" id="MBB5022030.1"/>
    </source>
</evidence>
<dbReference type="InterPro" id="IPR027065">
    <property type="entry name" value="Lon_Prtase"/>
</dbReference>
<dbReference type="FunFam" id="1.20.5.5270:FF:000002">
    <property type="entry name" value="Lon protease homolog"/>
    <property type="match status" value="1"/>
</dbReference>
<keyword evidence="6 10" id="KW-0720">Serine protease</keyword>
<dbReference type="Pfam" id="PF02190">
    <property type="entry name" value="LON_substr_bdg"/>
    <property type="match status" value="1"/>
</dbReference>
<feature type="binding site" evidence="10 13">
    <location>
        <begin position="392"/>
        <end position="399"/>
    </location>
    <ligand>
        <name>ATP</name>
        <dbReference type="ChEBI" id="CHEBI:30616"/>
    </ligand>
</feature>
<evidence type="ECO:0000313" key="20">
    <source>
        <dbReference type="Proteomes" id="UP000528322"/>
    </source>
</evidence>
<dbReference type="Pfam" id="PF00004">
    <property type="entry name" value="AAA"/>
    <property type="match status" value="1"/>
</dbReference>
<dbReference type="PROSITE" id="PS51786">
    <property type="entry name" value="LON_PROTEOLYTIC"/>
    <property type="match status" value="1"/>
</dbReference>
<dbReference type="InterPro" id="IPR027417">
    <property type="entry name" value="P-loop_NTPase"/>
</dbReference>